<dbReference type="AlphaFoldDB" id="X0VPI9"/>
<dbReference type="EMBL" id="BARS01036264">
    <property type="protein sequence ID" value="GAG14403.1"/>
    <property type="molecule type" value="Genomic_DNA"/>
</dbReference>
<gene>
    <name evidence="1" type="ORF">S01H1_55764</name>
</gene>
<reference evidence="1" key="1">
    <citation type="journal article" date="2014" name="Front. Microbiol.">
        <title>High frequency of phylogenetically diverse reductive dehalogenase-homologous genes in deep subseafloor sedimentary metagenomes.</title>
        <authorList>
            <person name="Kawai M."/>
            <person name="Futagami T."/>
            <person name="Toyoda A."/>
            <person name="Takaki Y."/>
            <person name="Nishi S."/>
            <person name="Hori S."/>
            <person name="Arai W."/>
            <person name="Tsubouchi T."/>
            <person name="Morono Y."/>
            <person name="Uchiyama I."/>
            <person name="Ito T."/>
            <person name="Fujiyama A."/>
            <person name="Inagaki F."/>
            <person name="Takami H."/>
        </authorList>
    </citation>
    <scope>NUCLEOTIDE SEQUENCE</scope>
    <source>
        <strain evidence="1">Expedition CK06-06</strain>
    </source>
</reference>
<sequence>MDKSFGVLVNLKPGSEAAGTHSFTPLQIVGELD</sequence>
<evidence type="ECO:0000313" key="1">
    <source>
        <dbReference type="EMBL" id="GAG14403.1"/>
    </source>
</evidence>
<protein>
    <submittedName>
        <fullName evidence="1">Uncharacterized protein</fullName>
    </submittedName>
</protein>
<feature type="non-terminal residue" evidence="1">
    <location>
        <position position="33"/>
    </location>
</feature>
<accession>X0VPI9</accession>
<proteinExistence type="predicted"/>
<comment type="caution">
    <text evidence="1">The sequence shown here is derived from an EMBL/GenBank/DDBJ whole genome shotgun (WGS) entry which is preliminary data.</text>
</comment>
<organism evidence="1">
    <name type="scientific">marine sediment metagenome</name>
    <dbReference type="NCBI Taxonomy" id="412755"/>
    <lineage>
        <taxon>unclassified sequences</taxon>
        <taxon>metagenomes</taxon>
        <taxon>ecological metagenomes</taxon>
    </lineage>
</organism>
<name>X0VPI9_9ZZZZ</name>